<evidence type="ECO:0000313" key="1">
    <source>
        <dbReference type="EMBL" id="KKN09127.1"/>
    </source>
</evidence>
<comment type="caution">
    <text evidence="1">The sequence shown here is derived from an EMBL/GenBank/DDBJ whole genome shotgun (WGS) entry which is preliminary data.</text>
</comment>
<dbReference type="EMBL" id="LAZR01004382">
    <property type="protein sequence ID" value="KKN09127.1"/>
    <property type="molecule type" value="Genomic_DNA"/>
</dbReference>
<protein>
    <submittedName>
        <fullName evidence="1">Uncharacterized protein</fullName>
    </submittedName>
</protein>
<gene>
    <name evidence="1" type="ORF">LCGC14_1049860</name>
</gene>
<name>A0A0F9NB19_9ZZZZ</name>
<accession>A0A0F9NB19</accession>
<dbReference type="AlphaFoldDB" id="A0A0F9NB19"/>
<proteinExistence type="predicted"/>
<sequence>MNWTEQKEQRQREIDDILKNGVCKDFLVWAKKRQAEEEQLKKKDLHKLV</sequence>
<reference evidence="1" key="1">
    <citation type="journal article" date="2015" name="Nature">
        <title>Complex archaea that bridge the gap between prokaryotes and eukaryotes.</title>
        <authorList>
            <person name="Spang A."/>
            <person name="Saw J.H."/>
            <person name="Jorgensen S.L."/>
            <person name="Zaremba-Niedzwiedzka K."/>
            <person name="Martijn J."/>
            <person name="Lind A.E."/>
            <person name="van Eijk R."/>
            <person name="Schleper C."/>
            <person name="Guy L."/>
            <person name="Ettema T.J."/>
        </authorList>
    </citation>
    <scope>NUCLEOTIDE SEQUENCE</scope>
</reference>
<organism evidence="1">
    <name type="scientific">marine sediment metagenome</name>
    <dbReference type="NCBI Taxonomy" id="412755"/>
    <lineage>
        <taxon>unclassified sequences</taxon>
        <taxon>metagenomes</taxon>
        <taxon>ecological metagenomes</taxon>
    </lineage>
</organism>